<keyword evidence="1" id="KW-0812">Transmembrane</keyword>
<sequence length="72" mass="8262">MYNRKFMLSLTIIIVPLSYFIGLLIIENTDFDFFTLEPASSNPLIVIIIGYVPSAIVLTLIFLIFTLYKNEN</sequence>
<keyword evidence="2" id="KW-0614">Plasmid</keyword>
<feature type="transmembrane region" description="Helical" evidence="1">
    <location>
        <begin position="7"/>
        <end position="26"/>
    </location>
</feature>
<feature type="transmembrane region" description="Helical" evidence="1">
    <location>
        <begin position="46"/>
        <end position="68"/>
    </location>
</feature>
<reference evidence="2" key="1">
    <citation type="journal article" date="2014" name="PLoS ONE">
        <title>Presence and analysis of plasmids in human and animal associated arcobacter species.</title>
        <authorList>
            <person name="Douidah L."/>
            <person name="De Zutter L."/>
            <person name="Van Nieuwerburgh F."/>
            <person name="Deforce D."/>
            <person name="Ingmer H."/>
            <person name="Vandenberg O."/>
            <person name="Van den Abeele A.M."/>
            <person name="Houf K."/>
        </authorList>
    </citation>
    <scope>NUCLEOTIDE SEQUENCE</scope>
    <source>
        <strain evidence="2">AC1119</strain>
        <plasmid evidence="2">AB-1119-LD</plasmid>
    </source>
</reference>
<dbReference type="AlphaFoldDB" id="W0LZG0"/>
<proteinExistence type="predicted"/>
<keyword evidence="1" id="KW-1133">Transmembrane helix</keyword>
<evidence type="ECO:0000313" key="2">
    <source>
        <dbReference type="EMBL" id="AHG28739.1"/>
    </source>
</evidence>
<protein>
    <recommendedName>
        <fullName evidence="3">Group-specific protein</fullName>
    </recommendedName>
</protein>
<name>W0LZG0_9BACT</name>
<organism evidence="2">
    <name type="scientific">Aliarcobacter butzleri</name>
    <dbReference type="NCBI Taxonomy" id="28197"/>
    <lineage>
        <taxon>Bacteria</taxon>
        <taxon>Pseudomonadati</taxon>
        <taxon>Campylobacterota</taxon>
        <taxon>Epsilonproteobacteria</taxon>
        <taxon>Campylobacterales</taxon>
        <taxon>Arcobacteraceae</taxon>
        <taxon>Aliarcobacter</taxon>
    </lineage>
</organism>
<geneLocation type="plasmid" evidence="2">
    <name>AB-1119-LD</name>
</geneLocation>
<keyword evidence="1" id="KW-0472">Membrane</keyword>
<evidence type="ECO:0000256" key="1">
    <source>
        <dbReference type="SAM" id="Phobius"/>
    </source>
</evidence>
<evidence type="ECO:0008006" key="3">
    <source>
        <dbReference type="Google" id="ProtNLM"/>
    </source>
</evidence>
<dbReference type="EMBL" id="KF740630">
    <property type="protein sequence ID" value="AHG28739.1"/>
    <property type="molecule type" value="Genomic_DNA"/>
</dbReference>
<accession>W0LZG0</accession>